<dbReference type="OrthoDB" id="361362at2759"/>
<dbReference type="InterPro" id="IPR024679">
    <property type="entry name" value="Ipi1_N"/>
</dbReference>
<keyword evidence="4 5" id="KW-0539">Nucleus</keyword>
<gene>
    <name evidence="8" type="ORF">K470DRAFT_258713</name>
</gene>
<dbReference type="InterPro" id="IPR011989">
    <property type="entry name" value="ARM-like"/>
</dbReference>
<name>A0A6A7BWV6_9PEZI</name>
<evidence type="ECO:0000256" key="2">
    <source>
        <dbReference type="ARBA" id="ARBA00004123"/>
    </source>
</evidence>
<dbReference type="EMBL" id="MU005990">
    <property type="protein sequence ID" value="KAF2859701.1"/>
    <property type="molecule type" value="Genomic_DNA"/>
</dbReference>
<organism evidence="8 9">
    <name type="scientific">Piedraia hortae CBS 480.64</name>
    <dbReference type="NCBI Taxonomy" id="1314780"/>
    <lineage>
        <taxon>Eukaryota</taxon>
        <taxon>Fungi</taxon>
        <taxon>Dikarya</taxon>
        <taxon>Ascomycota</taxon>
        <taxon>Pezizomycotina</taxon>
        <taxon>Dothideomycetes</taxon>
        <taxon>Dothideomycetidae</taxon>
        <taxon>Capnodiales</taxon>
        <taxon>Piedraiaceae</taxon>
        <taxon>Piedraia</taxon>
    </lineage>
</organism>
<accession>A0A6A7BWV6</accession>
<feature type="domain" description="Pre-rRNA-processing protein Ipi1 N-terminal" evidence="7">
    <location>
        <begin position="135"/>
        <end position="231"/>
    </location>
</feature>
<evidence type="ECO:0000256" key="6">
    <source>
        <dbReference type="SAM" id="MobiDB-lite"/>
    </source>
</evidence>
<keyword evidence="9" id="KW-1185">Reference proteome</keyword>
<evidence type="ECO:0000256" key="3">
    <source>
        <dbReference type="ARBA" id="ARBA00006427"/>
    </source>
</evidence>
<dbReference type="Proteomes" id="UP000799421">
    <property type="component" value="Unassembled WGS sequence"/>
</dbReference>
<evidence type="ECO:0000313" key="9">
    <source>
        <dbReference type="Proteomes" id="UP000799421"/>
    </source>
</evidence>
<dbReference type="SUPFAM" id="SSF48371">
    <property type="entry name" value="ARM repeat"/>
    <property type="match status" value="1"/>
</dbReference>
<comment type="subunit">
    <text evidence="5">Component of the RIX1 complex.</text>
</comment>
<feature type="compositionally biased region" description="Basic residues" evidence="6">
    <location>
        <begin position="1"/>
        <end position="10"/>
    </location>
</feature>
<comment type="function">
    <text evidence="1 5">Component of the RIX1 complex required for processing of ITS2 sequences from 35S pre-rRNA.</text>
</comment>
<evidence type="ECO:0000313" key="8">
    <source>
        <dbReference type="EMBL" id="KAF2859701.1"/>
    </source>
</evidence>
<evidence type="ECO:0000256" key="5">
    <source>
        <dbReference type="RuleBase" id="RU368021"/>
    </source>
</evidence>
<feature type="region of interest" description="Disordered" evidence="6">
    <location>
        <begin position="1"/>
        <end position="33"/>
    </location>
</feature>
<dbReference type="PANTHER" id="PTHR16056:SF2">
    <property type="entry name" value="TESTIS-EXPRESSED PROTEIN 10"/>
    <property type="match status" value="1"/>
</dbReference>
<evidence type="ECO:0000256" key="1">
    <source>
        <dbReference type="ARBA" id="ARBA00002355"/>
    </source>
</evidence>
<protein>
    <recommendedName>
        <fullName evidence="5">Pre-rRNA-processing protein</fullName>
    </recommendedName>
</protein>
<dbReference type="PANTHER" id="PTHR16056">
    <property type="entry name" value="REGULATOR OF MICROTUBULE DYNAMICS PROTEIN"/>
    <property type="match status" value="1"/>
</dbReference>
<dbReference type="GO" id="GO:0006364">
    <property type="term" value="P:rRNA processing"/>
    <property type="evidence" value="ECO:0007669"/>
    <property type="project" value="UniProtKB-UniRule"/>
</dbReference>
<dbReference type="InterPro" id="IPR016024">
    <property type="entry name" value="ARM-type_fold"/>
</dbReference>
<reference evidence="8" key="1">
    <citation type="journal article" date="2020" name="Stud. Mycol.">
        <title>101 Dothideomycetes genomes: a test case for predicting lifestyles and emergence of pathogens.</title>
        <authorList>
            <person name="Haridas S."/>
            <person name="Albert R."/>
            <person name="Binder M."/>
            <person name="Bloem J."/>
            <person name="Labutti K."/>
            <person name="Salamov A."/>
            <person name="Andreopoulos B."/>
            <person name="Baker S."/>
            <person name="Barry K."/>
            <person name="Bills G."/>
            <person name="Bluhm B."/>
            <person name="Cannon C."/>
            <person name="Castanera R."/>
            <person name="Culley D."/>
            <person name="Daum C."/>
            <person name="Ezra D."/>
            <person name="Gonzalez J."/>
            <person name="Henrissat B."/>
            <person name="Kuo A."/>
            <person name="Liang C."/>
            <person name="Lipzen A."/>
            <person name="Lutzoni F."/>
            <person name="Magnuson J."/>
            <person name="Mondo S."/>
            <person name="Nolan M."/>
            <person name="Ohm R."/>
            <person name="Pangilinan J."/>
            <person name="Park H.-J."/>
            <person name="Ramirez L."/>
            <person name="Alfaro M."/>
            <person name="Sun H."/>
            <person name="Tritt A."/>
            <person name="Yoshinaga Y."/>
            <person name="Zwiers L.-H."/>
            <person name="Turgeon B."/>
            <person name="Goodwin S."/>
            <person name="Spatafora J."/>
            <person name="Crous P."/>
            <person name="Grigoriev I."/>
        </authorList>
    </citation>
    <scope>NUCLEOTIDE SEQUENCE</scope>
    <source>
        <strain evidence="8">CBS 480.64</strain>
    </source>
</reference>
<keyword evidence="5" id="KW-0690">Ribosome biogenesis</keyword>
<comment type="subcellular location">
    <subcellularLocation>
        <location evidence="2 5">Nucleus</location>
    </subcellularLocation>
</comment>
<dbReference type="GO" id="GO:0120330">
    <property type="term" value="C:rixosome complex"/>
    <property type="evidence" value="ECO:0007669"/>
    <property type="project" value="UniProtKB-UniRule"/>
</dbReference>
<evidence type="ECO:0000259" key="7">
    <source>
        <dbReference type="Pfam" id="PF12333"/>
    </source>
</evidence>
<sequence length="339" mass="36694">MGASAKRRKEKKADFAKPKLKVGKARPKNTNATDTSFTAKSIVLKQQSVAQTRDATALFNHNLSLLGSRNEVQRRDALQHLTAAVVAAGNNGLPQPTSSIVQKVQPLILDANSAVRQAALKFLRTLTDTRDFGSVDKLLLYARAGTSHLSTDIRLSALDVLDWLLERYGDAVMECAGGWIKTIQSLATVMGWQTPAKAGGGEKWTSVGRPTGTVGSSKLFVRQLNTLAALLTIGMTPKPVDEDAEQRRAREIFPLANADAYLLPTKSNPFGYLNLLGLPRHAEDEAYPHVDDRISVFKDLKLGSILQLSVGSAMREGGEVGRAAARLDRVLRSTGELPS</sequence>
<evidence type="ECO:0000256" key="4">
    <source>
        <dbReference type="ARBA" id="ARBA00023242"/>
    </source>
</evidence>
<dbReference type="Pfam" id="PF12333">
    <property type="entry name" value="Ipi1_N"/>
    <property type="match status" value="1"/>
</dbReference>
<keyword evidence="5" id="KW-0698">rRNA processing</keyword>
<dbReference type="AlphaFoldDB" id="A0A6A7BWV6"/>
<dbReference type="Gene3D" id="1.25.10.10">
    <property type="entry name" value="Leucine-rich Repeat Variant"/>
    <property type="match status" value="1"/>
</dbReference>
<proteinExistence type="inferred from homology"/>
<feature type="compositionally biased region" description="Basic residues" evidence="6">
    <location>
        <begin position="18"/>
        <end position="27"/>
    </location>
</feature>
<dbReference type="GO" id="GO:0005634">
    <property type="term" value="C:nucleus"/>
    <property type="evidence" value="ECO:0007669"/>
    <property type="project" value="UniProtKB-SubCell"/>
</dbReference>
<comment type="similarity">
    <text evidence="3 5">Belongs to the IPI1/TEX10 family.</text>
</comment>